<keyword evidence="3" id="KW-1185">Reference proteome</keyword>
<accession>W6PVT5</accession>
<name>W6PVT5_PENRF</name>
<proteinExistence type="predicted"/>
<protein>
    <submittedName>
        <fullName evidence="2">Genomic scaffold, ProqFM164S01</fullName>
    </submittedName>
</protein>
<reference evidence="2" key="1">
    <citation type="journal article" date="2014" name="Nat. Commun.">
        <title>Multiple recent horizontal transfers of a large genomic region in cheese making fungi.</title>
        <authorList>
            <person name="Cheeseman K."/>
            <person name="Ropars J."/>
            <person name="Renault P."/>
            <person name="Dupont J."/>
            <person name="Gouzy J."/>
            <person name="Branca A."/>
            <person name="Abraham A.L."/>
            <person name="Ceppi M."/>
            <person name="Conseiller E."/>
            <person name="Debuchy R."/>
            <person name="Malagnac F."/>
            <person name="Goarin A."/>
            <person name="Silar P."/>
            <person name="Lacoste S."/>
            <person name="Sallet E."/>
            <person name="Bensimon A."/>
            <person name="Giraud T."/>
            <person name="Brygoo Y."/>
        </authorList>
    </citation>
    <scope>NUCLEOTIDE SEQUENCE [LARGE SCALE GENOMIC DNA]</scope>
    <source>
        <strain evidence="2">FM164</strain>
    </source>
</reference>
<sequence>MLMRQVWEVRRRECKCKVGGRLWCDRKSVPPVRAEGKKRPRSKIQSNDPGAKVGKWRLDGARVTRRVNRN</sequence>
<dbReference type="AlphaFoldDB" id="W6PVT5"/>
<gene>
    <name evidence="2" type="ORF">PROQFM164_S01g002139</name>
</gene>
<evidence type="ECO:0000313" key="2">
    <source>
        <dbReference type="EMBL" id="CDM28328.1"/>
    </source>
</evidence>
<dbReference type="Proteomes" id="UP000030686">
    <property type="component" value="Unassembled WGS sequence"/>
</dbReference>
<dbReference type="EMBL" id="HG792015">
    <property type="protein sequence ID" value="CDM28328.1"/>
    <property type="molecule type" value="Genomic_DNA"/>
</dbReference>
<feature type="region of interest" description="Disordered" evidence="1">
    <location>
        <begin position="31"/>
        <end position="70"/>
    </location>
</feature>
<organism evidence="2 3">
    <name type="scientific">Penicillium roqueforti (strain FM164)</name>
    <dbReference type="NCBI Taxonomy" id="1365484"/>
    <lineage>
        <taxon>Eukaryota</taxon>
        <taxon>Fungi</taxon>
        <taxon>Dikarya</taxon>
        <taxon>Ascomycota</taxon>
        <taxon>Pezizomycotina</taxon>
        <taxon>Eurotiomycetes</taxon>
        <taxon>Eurotiomycetidae</taxon>
        <taxon>Eurotiales</taxon>
        <taxon>Aspergillaceae</taxon>
        <taxon>Penicillium</taxon>
    </lineage>
</organism>
<evidence type="ECO:0000313" key="3">
    <source>
        <dbReference type="Proteomes" id="UP000030686"/>
    </source>
</evidence>
<evidence type="ECO:0000256" key="1">
    <source>
        <dbReference type="SAM" id="MobiDB-lite"/>
    </source>
</evidence>